<organism evidence="2 3">
    <name type="scientific">Candidatus Shapirobacteria bacterium CG2_30_35_20</name>
    <dbReference type="NCBI Taxonomy" id="1805376"/>
    <lineage>
        <taxon>Bacteria</taxon>
        <taxon>Candidatus Shapironibacteriota</taxon>
    </lineage>
</organism>
<dbReference type="PROSITE" id="PS51186">
    <property type="entry name" value="GNAT"/>
    <property type="match status" value="1"/>
</dbReference>
<dbReference type="Gene3D" id="3.40.630.30">
    <property type="match status" value="1"/>
</dbReference>
<dbReference type="GO" id="GO:0016747">
    <property type="term" value="F:acyltransferase activity, transferring groups other than amino-acyl groups"/>
    <property type="evidence" value="ECO:0007669"/>
    <property type="project" value="InterPro"/>
</dbReference>
<accession>A0A1J5I4W3</accession>
<name>A0A1J5I4W3_9BACT</name>
<comment type="caution">
    <text evidence="2">The sequence shown here is derived from an EMBL/GenBank/DDBJ whole genome shotgun (WGS) entry which is preliminary data.</text>
</comment>
<dbReference type="SUPFAM" id="SSF55729">
    <property type="entry name" value="Acyl-CoA N-acyltransferases (Nat)"/>
    <property type="match status" value="1"/>
</dbReference>
<dbReference type="STRING" id="1805376.AUK05_01225"/>
<dbReference type="Proteomes" id="UP000182344">
    <property type="component" value="Unassembled WGS sequence"/>
</dbReference>
<dbReference type="AlphaFoldDB" id="A0A1J5I4W3"/>
<gene>
    <name evidence="2" type="ORF">AUK05_01225</name>
</gene>
<dbReference type="CDD" id="cd04301">
    <property type="entry name" value="NAT_SF"/>
    <property type="match status" value="1"/>
</dbReference>
<sequence length="162" mass="18910">MYEIKIVNDIDTAQKVGRFLTSEYAFEQTWAPNEKMLVEKAPIDSLSNNNHRYWFIEHHGNIIAAMGVRENKYGSGGYEMDADYVAVHKNFRKLGLASKLLSEMEKFVKENNGRYIHVLTCDIPSYEAARNFYEKNGYKKVGQIPEYYVVCEGRIDYFKRLD</sequence>
<dbReference type="InterPro" id="IPR016181">
    <property type="entry name" value="Acyl_CoA_acyltransferase"/>
</dbReference>
<protein>
    <recommendedName>
        <fullName evidence="1">N-acetyltransferase domain-containing protein</fullName>
    </recommendedName>
</protein>
<reference evidence="2 3" key="1">
    <citation type="journal article" date="2016" name="Environ. Microbiol.">
        <title>Genomic resolution of a cold subsurface aquifer community provides metabolic insights for novel microbes adapted to high CO concentrations.</title>
        <authorList>
            <person name="Probst A.J."/>
            <person name="Castelle C.J."/>
            <person name="Singh A."/>
            <person name="Brown C.T."/>
            <person name="Anantharaman K."/>
            <person name="Sharon I."/>
            <person name="Hug L.A."/>
            <person name="Burstein D."/>
            <person name="Emerson J.B."/>
            <person name="Thomas B.C."/>
            <person name="Banfield J.F."/>
        </authorList>
    </citation>
    <scope>NUCLEOTIDE SEQUENCE [LARGE SCALE GENOMIC DNA]</scope>
    <source>
        <strain evidence="2">CG2_30_35_20</strain>
    </source>
</reference>
<evidence type="ECO:0000313" key="3">
    <source>
        <dbReference type="Proteomes" id="UP000182344"/>
    </source>
</evidence>
<feature type="domain" description="N-acetyltransferase" evidence="1">
    <location>
        <begin position="8"/>
        <end position="162"/>
    </location>
</feature>
<dbReference type="EMBL" id="MNZO01000018">
    <property type="protein sequence ID" value="OIP87446.1"/>
    <property type="molecule type" value="Genomic_DNA"/>
</dbReference>
<evidence type="ECO:0000313" key="2">
    <source>
        <dbReference type="EMBL" id="OIP87446.1"/>
    </source>
</evidence>
<dbReference type="Pfam" id="PF00583">
    <property type="entry name" value="Acetyltransf_1"/>
    <property type="match status" value="1"/>
</dbReference>
<proteinExistence type="predicted"/>
<dbReference type="PANTHER" id="PTHR43072">
    <property type="entry name" value="N-ACETYLTRANSFERASE"/>
    <property type="match status" value="1"/>
</dbReference>
<dbReference type="InterPro" id="IPR000182">
    <property type="entry name" value="GNAT_dom"/>
</dbReference>
<evidence type="ECO:0000259" key="1">
    <source>
        <dbReference type="PROSITE" id="PS51186"/>
    </source>
</evidence>